<dbReference type="RefSeq" id="WP_145244486.1">
    <property type="nucleotide sequence ID" value="NZ_CP036273.1"/>
</dbReference>
<feature type="transmembrane region" description="Helical" evidence="1">
    <location>
        <begin position="72"/>
        <end position="92"/>
    </location>
</feature>
<dbReference type="KEGG" id="uli:ETAA1_63340"/>
<keyword evidence="3" id="KW-1185">Reference proteome</keyword>
<evidence type="ECO:0000313" key="2">
    <source>
        <dbReference type="EMBL" id="QDU24320.1"/>
    </source>
</evidence>
<keyword evidence="1" id="KW-0812">Transmembrane</keyword>
<feature type="transmembrane region" description="Helical" evidence="1">
    <location>
        <begin position="36"/>
        <end position="60"/>
    </location>
</feature>
<dbReference type="AlphaFoldDB" id="A0A517Y3D8"/>
<keyword evidence="1" id="KW-1133">Transmembrane helix</keyword>
<accession>A0A517Y3D8</accession>
<organism evidence="2 3">
    <name type="scientific">Urbifossiella limnaea</name>
    <dbReference type="NCBI Taxonomy" id="2528023"/>
    <lineage>
        <taxon>Bacteria</taxon>
        <taxon>Pseudomonadati</taxon>
        <taxon>Planctomycetota</taxon>
        <taxon>Planctomycetia</taxon>
        <taxon>Gemmatales</taxon>
        <taxon>Gemmataceae</taxon>
        <taxon>Urbifossiella</taxon>
    </lineage>
</organism>
<gene>
    <name evidence="2" type="ORF">ETAA1_63340</name>
</gene>
<keyword evidence="1" id="KW-0472">Membrane</keyword>
<reference evidence="2 3" key="1">
    <citation type="submission" date="2019-02" db="EMBL/GenBank/DDBJ databases">
        <title>Deep-cultivation of Planctomycetes and their phenomic and genomic characterization uncovers novel biology.</title>
        <authorList>
            <person name="Wiegand S."/>
            <person name="Jogler M."/>
            <person name="Boedeker C."/>
            <person name="Pinto D."/>
            <person name="Vollmers J."/>
            <person name="Rivas-Marin E."/>
            <person name="Kohn T."/>
            <person name="Peeters S.H."/>
            <person name="Heuer A."/>
            <person name="Rast P."/>
            <person name="Oberbeckmann S."/>
            <person name="Bunk B."/>
            <person name="Jeske O."/>
            <person name="Meyerdierks A."/>
            <person name="Storesund J.E."/>
            <person name="Kallscheuer N."/>
            <person name="Luecker S."/>
            <person name="Lage O.M."/>
            <person name="Pohl T."/>
            <person name="Merkel B.J."/>
            <person name="Hornburger P."/>
            <person name="Mueller R.-W."/>
            <person name="Bruemmer F."/>
            <person name="Labrenz M."/>
            <person name="Spormann A.M."/>
            <person name="Op den Camp H."/>
            <person name="Overmann J."/>
            <person name="Amann R."/>
            <person name="Jetten M.S.M."/>
            <person name="Mascher T."/>
            <person name="Medema M.H."/>
            <person name="Devos D.P."/>
            <person name="Kaster A.-K."/>
            <person name="Ovreas L."/>
            <person name="Rohde M."/>
            <person name="Galperin M.Y."/>
            <person name="Jogler C."/>
        </authorList>
    </citation>
    <scope>NUCLEOTIDE SEQUENCE [LARGE SCALE GENOMIC DNA]</scope>
    <source>
        <strain evidence="2 3">ETA_A1</strain>
    </source>
</reference>
<evidence type="ECO:0000313" key="3">
    <source>
        <dbReference type="Proteomes" id="UP000319576"/>
    </source>
</evidence>
<dbReference type="Proteomes" id="UP000319576">
    <property type="component" value="Chromosome"/>
</dbReference>
<protein>
    <submittedName>
        <fullName evidence="2">Uncharacterized protein</fullName>
    </submittedName>
</protein>
<dbReference type="EMBL" id="CP036273">
    <property type="protein sequence ID" value="QDU24320.1"/>
    <property type="molecule type" value="Genomic_DNA"/>
</dbReference>
<feature type="transmembrane region" description="Helical" evidence="1">
    <location>
        <begin position="9"/>
        <end position="30"/>
    </location>
</feature>
<name>A0A517Y3D8_9BACT</name>
<evidence type="ECO:0000256" key="1">
    <source>
        <dbReference type="SAM" id="Phobius"/>
    </source>
</evidence>
<sequence length="96" mass="9893">MWQWDRNSYVLSLAAVIAFGAVVCCGVMELPEPIMFAPRVAALVTSGAAAVYGLVATVALDRRGRTTAAISVAGLAVLASLPVLSVAVLLMFPSAD</sequence>
<proteinExistence type="predicted"/>